<dbReference type="EMBL" id="FCOE02000003">
    <property type="protein sequence ID" value="SAK47788.1"/>
    <property type="molecule type" value="Genomic_DNA"/>
</dbReference>
<feature type="chain" id="PRO_5007619591" evidence="6">
    <location>
        <begin position="24"/>
        <end position="287"/>
    </location>
</feature>
<sequence length="287" mass="31065">MPGFRPLRLASLMLLAASGAACAADLANEVPPPEKPLWELGVGMGVAAFPHYPGSNQTRAWVFPFPYVVYRGKFLRADRDGVRGQLLSTDRVDFNISVLGSLPVSSHDDNARAGMPDLKPTIEIGPSMEVHLWRSPSRDMLLDLRLPVRMGITLESSPKTIGWQFEPNVNLDLVDVAGVSGLRVGMFAGPMFADGKYSDHFYTVAPQYATPGRSAFQASGGYAGTQALVSMSRRFSRYWVGAFMRYANLAGASFADSPLVRRKSVLSGGVALAWVFGQSSKTVASDE</sequence>
<evidence type="ECO:0000256" key="3">
    <source>
        <dbReference type="ARBA" id="ARBA00022729"/>
    </source>
</evidence>
<name>A0A157ZQJ5_9BURK</name>
<evidence type="ECO:0000256" key="2">
    <source>
        <dbReference type="ARBA" id="ARBA00005722"/>
    </source>
</evidence>
<evidence type="ECO:0000256" key="4">
    <source>
        <dbReference type="ARBA" id="ARBA00023136"/>
    </source>
</evidence>
<dbReference type="PANTHER" id="PTHR38776:SF1">
    <property type="entry name" value="MLTA-INTERACTING PROTEIN-RELATED"/>
    <property type="match status" value="1"/>
</dbReference>
<comment type="caution">
    <text evidence="7">The sequence shown here is derived from an EMBL/GenBank/DDBJ whole genome shotgun (WGS) entry which is preliminary data.</text>
</comment>
<accession>A0A157ZQJ5</accession>
<feature type="signal peptide" evidence="6">
    <location>
        <begin position="1"/>
        <end position="23"/>
    </location>
</feature>
<comment type="subcellular location">
    <subcellularLocation>
        <location evidence="1">Cell outer membrane</location>
    </subcellularLocation>
</comment>
<dbReference type="Proteomes" id="UP000054911">
    <property type="component" value="Unassembled WGS sequence"/>
</dbReference>
<dbReference type="STRING" id="1777141.AWB80_01144"/>
<dbReference type="GO" id="GO:0009279">
    <property type="term" value="C:cell outer membrane"/>
    <property type="evidence" value="ECO:0007669"/>
    <property type="project" value="UniProtKB-SubCell"/>
</dbReference>
<keyword evidence="3 6" id="KW-0732">Signal</keyword>
<evidence type="ECO:0000313" key="7">
    <source>
        <dbReference type="EMBL" id="SAK47788.1"/>
    </source>
</evidence>
<evidence type="ECO:0000313" key="8">
    <source>
        <dbReference type="Proteomes" id="UP000054911"/>
    </source>
</evidence>
<gene>
    <name evidence="7" type="ORF">AWB80_01144</name>
</gene>
<dbReference type="InterPro" id="IPR010583">
    <property type="entry name" value="MipA"/>
</dbReference>
<reference evidence="7" key="1">
    <citation type="submission" date="2016-01" db="EMBL/GenBank/DDBJ databases">
        <authorList>
            <person name="Peeters C."/>
        </authorList>
    </citation>
    <scope>NUCLEOTIDE SEQUENCE [LARGE SCALE GENOMIC DNA]</scope>
    <source>
        <strain evidence="7">LMG 29323</strain>
    </source>
</reference>
<evidence type="ECO:0000256" key="1">
    <source>
        <dbReference type="ARBA" id="ARBA00004442"/>
    </source>
</evidence>
<evidence type="ECO:0000256" key="5">
    <source>
        <dbReference type="ARBA" id="ARBA00023237"/>
    </source>
</evidence>
<dbReference type="PROSITE" id="PS51257">
    <property type="entry name" value="PROKAR_LIPOPROTEIN"/>
    <property type="match status" value="1"/>
</dbReference>
<dbReference type="PANTHER" id="PTHR38776">
    <property type="entry name" value="MLTA-INTERACTING PROTEIN-RELATED"/>
    <property type="match status" value="1"/>
</dbReference>
<proteinExistence type="inferred from homology"/>
<dbReference type="OrthoDB" id="8562138at2"/>
<comment type="similarity">
    <text evidence="2">Belongs to the MipA/OmpV family.</text>
</comment>
<evidence type="ECO:0000256" key="6">
    <source>
        <dbReference type="SAM" id="SignalP"/>
    </source>
</evidence>
<keyword evidence="8" id="KW-1185">Reference proteome</keyword>
<dbReference type="Pfam" id="PF06629">
    <property type="entry name" value="MipA"/>
    <property type="match status" value="1"/>
</dbReference>
<keyword evidence="5" id="KW-0998">Cell outer membrane</keyword>
<dbReference type="AlphaFoldDB" id="A0A157ZQJ5"/>
<keyword evidence="4" id="KW-0472">Membrane</keyword>
<organism evidence="7 8">
    <name type="scientific">Caballeronia pedi</name>
    <dbReference type="NCBI Taxonomy" id="1777141"/>
    <lineage>
        <taxon>Bacteria</taxon>
        <taxon>Pseudomonadati</taxon>
        <taxon>Pseudomonadota</taxon>
        <taxon>Betaproteobacteria</taxon>
        <taxon>Burkholderiales</taxon>
        <taxon>Burkholderiaceae</taxon>
        <taxon>Caballeronia</taxon>
    </lineage>
</organism>
<protein>
    <submittedName>
        <fullName evidence="7">MltA-interacting protein MipA</fullName>
    </submittedName>
</protein>